<evidence type="ECO:0000313" key="1">
    <source>
        <dbReference type="EMBL" id="MFD1538389.1"/>
    </source>
</evidence>
<proteinExistence type="predicted"/>
<comment type="caution">
    <text evidence="1">The sequence shown here is derived from an EMBL/GenBank/DDBJ whole genome shotgun (WGS) entry which is preliminary data.</text>
</comment>
<accession>A0ABW4G7N2</accession>
<gene>
    <name evidence="1" type="ORF">ACFSJ0_15150</name>
</gene>
<sequence>MFTAVLTRVRGLWVAMVAGVALIVGVGLAAPANAAVPPEVIIADTFATRTVTADTFADYVFNVPAGNWTAVATLTARNNTATAAALACSFLIISESSTNNTSVVSTVGPNGQLASLSTGTARAVATTGVVRLRCSATTATTNMSVFNVNIMATRVNAITRVNLG</sequence>
<reference evidence="2" key="1">
    <citation type="journal article" date="2019" name="Int. J. Syst. Evol. Microbiol.">
        <title>The Global Catalogue of Microorganisms (GCM) 10K type strain sequencing project: providing services to taxonomists for standard genome sequencing and annotation.</title>
        <authorList>
            <consortium name="The Broad Institute Genomics Platform"/>
            <consortium name="The Broad Institute Genome Sequencing Center for Infectious Disease"/>
            <person name="Wu L."/>
            <person name="Ma J."/>
        </authorList>
    </citation>
    <scope>NUCLEOTIDE SEQUENCE [LARGE SCALE GENOMIC DNA]</scope>
    <source>
        <strain evidence="2">CGMCC 1.15399</strain>
    </source>
</reference>
<organism evidence="1 2">
    <name type="scientific">Nonomuraea guangzhouensis</name>
    <dbReference type="NCBI Taxonomy" id="1291555"/>
    <lineage>
        <taxon>Bacteria</taxon>
        <taxon>Bacillati</taxon>
        <taxon>Actinomycetota</taxon>
        <taxon>Actinomycetes</taxon>
        <taxon>Streptosporangiales</taxon>
        <taxon>Streptosporangiaceae</taxon>
        <taxon>Nonomuraea</taxon>
    </lineage>
</organism>
<dbReference type="Proteomes" id="UP001597097">
    <property type="component" value="Unassembled WGS sequence"/>
</dbReference>
<name>A0ABW4G7N2_9ACTN</name>
<dbReference type="RefSeq" id="WP_219533385.1">
    <property type="nucleotide sequence ID" value="NZ_JAHKRM010000017.1"/>
</dbReference>
<evidence type="ECO:0000313" key="2">
    <source>
        <dbReference type="Proteomes" id="UP001597097"/>
    </source>
</evidence>
<protein>
    <submittedName>
        <fullName evidence="1">Uncharacterized protein</fullName>
    </submittedName>
</protein>
<keyword evidence="2" id="KW-1185">Reference proteome</keyword>
<dbReference type="EMBL" id="JBHUCM010000013">
    <property type="protein sequence ID" value="MFD1538389.1"/>
    <property type="molecule type" value="Genomic_DNA"/>
</dbReference>